<sequence>MLCCVVLSLHPVVTCQLTGTRRRCITPKCARLRKDQREEDRHMNSFSKIRFSRPPSCTSSTISSEAPRLTCSVSRTTIPRRQRSKLYVESLELHIDILCAELRELQGHCATDDDLRELNGRVLDRTALKGIIAALSEDVRKTQMDFYILQQKSLRSQTALGTITGNKLDTLCGDRSPDLLIDDFSGSNVSEKKYQVAIQLGNEPGIPQWSVLMVLHYDCAQILIETMKVQICSTGIQSRDSQHRNSLQQSDTIRT</sequence>
<protein>
    <submittedName>
        <fullName evidence="2">Uncharacterized protein</fullName>
    </submittedName>
</protein>
<feature type="chain" id="PRO_5019437468" evidence="1">
    <location>
        <begin position="16"/>
        <end position="255"/>
    </location>
</feature>
<organism evidence="2 3">
    <name type="scientific">Gymnopilus dilepis</name>
    <dbReference type="NCBI Taxonomy" id="231916"/>
    <lineage>
        <taxon>Eukaryota</taxon>
        <taxon>Fungi</taxon>
        <taxon>Dikarya</taxon>
        <taxon>Basidiomycota</taxon>
        <taxon>Agaricomycotina</taxon>
        <taxon>Agaricomycetes</taxon>
        <taxon>Agaricomycetidae</taxon>
        <taxon>Agaricales</taxon>
        <taxon>Agaricineae</taxon>
        <taxon>Hymenogastraceae</taxon>
        <taxon>Gymnopilus</taxon>
    </lineage>
</organism>
<dbReference type="EMBL" id="NHYE01001000">
    <property type="protein sequence ID" value="PPR00591.1"/>
    <property type="molecule type" value="Genomic_DNA"/>
</dbReference>
<evidence type="ECO:0000256" key="1">
    <source>
        <dbReference type="SAM" id="SignalP"/>
    </source>
</evidence>
<dbReference type="InParanoid" id="A0A409YC50"/>
<dbReference type="Proteomes" id="UP000284706">
    <property type="component" value="Unassembled WGS sequence"/>
</dbReference>
<evidence type="ECO:0000313" key="2">
    <source>
        <dbReference type="EMBL" id="PPR00591.1"/>
    </source>
</evidence>
<gene>
    <name evidence="2" type="ORF">CVT26_009866</name>
</gene>
<evidence type="ECO:0000313" key="3">
    <source>
        <dbReference type="Proteomes" id="UP000284706"/>
    </source>
</evidence>
<feature type="signal peptide" evidence="1">
    <location>
        <begin position="1"/>
        <end position="15"/>
    </location>
</feature>
<dbReference type="AlphaFoldDB" id="A0A409YC50"/>
<comment type="caution">
    <text evidence="2">The sequence shown here is derived from an EMBL/GenBank/DDBJ whole genome shotgun (WGS) entry which is preliminary data.</text>
</comment>
<proteinExistence type="predicted"/>
<keyword evidence="3" id="KW-1185">Reference proteome</keyword>
<accession>A0A409YC50</accession>
<reference evidence="2 3" key="1">
    <citation type="journal article" date="2018" name="Evol. Lett.">
        <title>Horizontal gene cluster transfer increased hallucinogenic mushroom diversity.</title>
        <authorList>
            <person name="Reynolds H.T."/>
            <person name="Vijayakumar V."/>
            <person name="Gluck-Thaler E."/>
            <person name="Korotkin H.B."/>
            <person name="Matheny P.B."/>
            <person name="Slot J.C."/>
        </authorList>
    </citation>
    <scope>NUCLEOTIDE SEQUENCE [LARGE SCALE GENOMIC DNA]</scope>
    <source>
        <strain evidence="2 3">SRW20</strain>
    </source>
</reference>
<name>A0A409YC50_9AGAR</name>
<keyword evidence="1" id="KW-0732">Signal</keyword>